<evidence type="ECO:0000313" key="3">
    <source>
        <dbReference type="Proteomes" id="UP000679722"/>
    </source>
</evidence>
<accession>A0ABS5HA13</accession>
<reference evidence="3" key="1">
    <citation type="submission" date="2023-07" db="EMBL/GenBank/DDBJ databases">
        <title>Marinomonas vulgaris A79, complete genome.</title>
        <authorList>
            <person name="Ying J.-J."/>
        </authorList>
    </citation>
    <scope>NUCLEOTIDE SEQUENCE [LARGE SCALE GENOMIC DNA]</scope>
    <source>
        <strain evidence="3">A79</strain>
    </source>
</reference>
<organism evidence="2 3">
    <name type="scientific">Marinomonas vulgaris</name>
    <dbReference type="NCBI Taxonomy" id="2823372"/>
    <lineage>
        <taxon>Bacteria</taxon>
        <taxon>Pseudomonadati</taxon>
        <taxon>Pseudomonadota</taxon>
        <taxon>Gammaproteobacteria</taxon>
        <taxon>Oceanospirillales</taxon>
        <taxon>Oceanospirillaceae</taxon>
        <taxon>Marinomonas</taxon>
    </lineage>
</organism>
<evidence type="ECO:0008006" key="4">
    <source>
        <dbReference type="Google" id="ProtNLM"/>
    </source>
</evidence>
<evidence type="ECO:0000313" key="2">
    <source>
        <dbReference type="EMBL" id="MBR7888430.1"/>
    </source>
</evidence>
<dbReference type="Proteomes" id="UP000679722">
    <property type="component" value="Unassembled WGS sequence"/>
</dbReference>
<comment type="caution">
    <text evidence="2">The sequence shown here is derived from an EMBL/GenBank/DDBJ whole genome shotgun (WGS) entry which is preliminary data.</text>
</comment>
<protein>
    <recommendedName>
        <fullName evidence="4">YfaZ</fullName>
    </recommendedName>
</protein>
<dbReference type="Pfam" id="PF07437">
    <property type="entry name" value="YfaZ"/>
    <property type="match status" value="1"/>
</dbReference>
<gene>
    <name evidence="2" type="ORF">J9B83_05690</name>
</gene>
<evidence type="ECO:0000256" key="1">
    <source>
        <dbReference type="SAM" id="SignalP"/>
    </source>
</evidence>
<sequence>MKQFTCKTLLLTAGLFSSSVIMASSAGVSLTNETVKGNVNLSMGSFGVNAGITRDDDADTSTAYAGVTVEDSDTSGPLQAGLGARVYAIDENRADDNDFSMALSLGGWYRYTLPQANRVSIYGSLYYSPEVLSFGDLDHMYTYEFRGEYMTMRNARVYVSYGKTVTVYDDGSRNESDDNLAVGATVSF</sequence>
<feature type="chain" id="PRO_5046228936" description="YfaZ" evidence="1">
    <location>
        <begin position="24"/>
        <end position="188"/>
    </location>
</feature>
<dbReference type="RefSeq" id="WP_211535780.1">
    <property type="nucleotide sequence ID" value="NZ_JAGSSV010000005.1"/>
</dbReference>
<dbReference type="EMBL" id="JAGSSV010000005">
    <property type="protein sequence ID" value="MBR7888430.1"/>
    <property type="molecule type" value="Genomic_DNA"/>
</dbReference>
<keyword evidence="1" id="KW-0732">Signal</keyword>
<proteinExistence type="predicted"/>
<keyword evidence="3" id="KW-1185">Reference proteome</keyword>
<name>A0ABS5HA13_9GAMM</name>
<dbReference type="InterPro" id="IPR009998">
    <property type="entry name" value="YfaZ"/>
</dbReference>
<feature type="signal peptide" evidence="1">
    <location>
        <begin position="1"/>
        <end position="23"/>
    </location>
</feature>